<keyword evidence="3" id="KW-1185">Reference proteome</keyword>
<name>A0A8T2QEE8_CERRI</name>
<proteinExistence type="predicted"/>
<sequence>MRRAYFFLLSLGLSDGSSSLVENSEDELLIMEKSLLSLCPSDLFFSPLVQRRTALIV</sequence>
<evidence type="ECO:0000313" key="2">
    <source>
        <dbReference type="EMBL" id="KAH7282507.1"/>
    </source>
</evidence>
<protein>
    <recommendedName>
        <fullName evidence="4">Secreted protein</fullName>
    </recommendedName>
</protein>
<evidence type="ECO:0008006" key="4">
    <source>
        <dbReference type="Google" id="ProtNLM"/>
    </source>
</evidence>
<gene>
    <name evidence="2" type="ORF">KP509_35G033900</name>
</gene>
<dbReference type="Proteomes" id="UP000825935">
    <property type="component" value="Chromosome 35"/>
</dbReference>
<accession>A0A8T2QEE8</accession>
<feature type="signal peptide" evidence="1">
    <location>
        <begin position="1"/>
        <end position="19"/>
    </location>
</feature>
<evidence type="ECO:0000313" key="3">
    <source>
        <dbReference type="Proteomes" id="UP000825935"/>
    </source>
</evidence>
<evidence type="ECO:0000256" key="1">
    <source>
        <dbReference type="SAM" id="SignalP"/>
    </source>
</evidence>
<keyword evidence="1" id="KW-0732">Signal</keyword>
<feature type="chain" id="PRO_5035832807" description="Secreted protein" evidence="1">
    <location>
        <begin position="20"/>
        <end position="57"/>
    </location>
</feature>
<reference evidence="2" key="1">
    <citation type="submission" date="2021-08" db="EMBL/GenBank/DDBJ databases">
        <title>WGS assembly of Ceratopteris richardii.</title>
        <authorList>
            <person name="Marchant D.B."/>
            <person name="Chen G."/>
            <person name="Jenkins J."/>
            <person name="Shu S."/>
            <person name="Leebens-Mack J."/>
            <person name="Grimwood J."/>
            <person name="Schmutz J."/>
            <person name="Soltis P."/>
            <person name="Soltis D."/>
            <person name="Chen Z.-H."/>
        </authorList>
    </citation>
    <scope>NUCLEOTIDE SEQUENCE</scope>
    <source>
        <strain evidence="2">Whitten #5841</strain>
        <tissue evidence="2">Leaf</tissue>
    </source>
</reference>
<organism evidence="2 3">
    <name type="scientific">Ceratopteris richardii</name>
    <name type="common">Triangle waterfern</name>
    <dbReference type="NCBI Taxonomy" id="49495"/>
    <lineage>
        <taxon>Eukaryota</taxon>
        <taxon>Viridiplantae</taxon>
        <taxon>Streptophyta</taxon>
        <taxon>Embryophyta</taxon>
        <taxon>Tracheophyta</taxon>
        <taxon>Polypodiopsida</taxon>
        <taxon>Polypodiidae</taxon>
        <taxon>Polypodiales</taxon>
        <taxon>Pteridineae</taxon>
        <taxon>Pteridaceae</taxon>
        <taxon>Parkerioideae</taxon>
        <taxon>Ceratopteris</taxon>
    </lineage>
</organism>
<comment type="caution">
    <text evidence="2">The sequence shown here is derived from an EMBL/GenBank/DDBJ whole genome shotgun (WGS) entry which is preliminary data.</text>
</comment>
<dbReference type="AlphaFoldDB" id="A0A8T2QEE8"/>
<dbReference type="EMBL" id="CM035440">
    <property type="protein sequence ID" value="KAH7282507.1"/>
    <property type="molecule type" value="Genomic_DNA"/>
</dbReference>